<dbReference type="STRING" id="880071.Fleli_2070"/>
<gene>
    <name evidence="1" type="ordered locus">Fleli_2070</name>
</gene>
<dbReference type="KEGG" id="fli:Fleli_2070"/>
<evidence type="ECO:0000313" key="2">
    <source>
        <dbReference type="Proteomes" id="UP000006054"/>
    </source>
</evidence>
<dbReference type="AlphaFoldDB" id="I4AKG8"/>
<dbReference type="Proteomes" id="UP000006054">
    <property type="component" value="Chromosome"/>
</dbReference>
<sequence>MSLLTVKIFPNLVEANLFKLRLENEGIDCYLFDENIAGMDITYDVAIGGIKAKVNSSDTERVKKVLQKLEAEQKAKDIFIKCPVCESTEHYENFVSIKGWWAIVWTFLGVGRQTQNYKCKECNNEFEL</sequence>
<reference evidence="2" key="1">
    <citation type="submission" date="2012-06" db="EMBL/GenBank/DDBJ databases">
        <title>The complete genome of Flexibacter litoralis DSM 6794.</title>
        <authorList>
            <person name="Lucas S."/>
            <person name="Copeland A."/>
            <person name="Lapidus A."/>
            <person name="Glavina del Rio T."/>
            <person name="Dalin E."/>
            <person name="Tice H."/>
            <person name="Bruce D."/>
            <person name="Goodwin L."/>
            <person name="Pitluck S."/>
            <person name="Peters L."/>
            <person name="Ovchinnikova G."/>
            <person name="Lu M."/>
            <person name="Kyrpides N."/>
            <person name="Mavromatis K."/>
            <person name="Ivanova N."/>
            <person name="Brettin T."/>
            <person name="Detter J.C."/>
            <person name="Han C."/>
            <person name="Larimer F."/>
            <person name="Land M."/>
            <person name="Hauser L."/>
            <person name="Markowitz V."/>
            <person name="Cheng J.-F."/>
            <person name="Hugenholtz P."/>
            <person name="Woyke T."/>
            <person name="Wu D."/>
            <person name="Spring S."/>
            <person name="Lang E."/>
            <person name="Kopitz M."/>
            <person name="Brambilla E."/>
            <person name="Klenk H.-P."/>
            <person name="Eisen J.A."/>
        </authorList>
    </citation>
    <scope>NUCLEOTIDE SEQUENCE [LARGE SCALE GENOMIC DNA]</scope>
    <source>
        <strain evidence="2">ATCC 23117 / DSM 6794 / NBRC 15988 / NCIMB 1366 / Sio-4</strain>
    </source>
</reference>
<protein>
    <recommendedName>
        <fullName evidence="3">DUF2007 domain-containing protein</fullName>
    </recommendedName>
</protein>
<dbReference type="HOGENOM" id="CLU_130977_0_0_10"/>
<dbReference type="OrthoDB" id="8480302at2"/>
<evidence type="ECO:0000313" key="1">
    <source>
        <dbReference type="EMBL" id="AFM04453.1"/>
    </source>
</evidence>
<accession>I4AKG8</accession>
<proteinExistence type="predicted"/>
<dbReference type="EMBL" id="CP003345">
    <property type="protein sequence ID" value="AFM04453.1"/>
    <property type="molecule type" value="Genomic_DNA"/>
</dbReference>
<dbReference type="SUPFAM" id="SSF54913">
    <property type="entry name" value="GlnB-like"/>
    <property type="match status" value="1"/>
</dbReference>
<name>I4AKG8_BERLS</name>
<organism evidence="1 2">
    <name type="scientific">Bernardetia litoralis (strain ATCC 23117 / DSM 6794 / NBRC 15988 / NCIMB 1366 / Fx l1 / Sio-4)</name>
    <name type="common">Flexibacter litoralis</name>
    <dbReference type="NCBI Taxonomy" id="880071"/>
    <lineage>
        <taxon>Bacteria</taxon>
        <taxon>Pseudomonadati</taxon>
        <taxon>Bacteroidota</taxon>
        <taxon>Cytophagia</taxon>
        <taxon>Cytophagales</taxon>
        <taxon>Bernardetiaceae</taxon>
        <taxon>Bernardetia</taxon>
    </lineage>
</organism>
<dbReference type="InterPro" id="IPR011322">
    <property type="entry name" value="N-reg_PII-like_a/b"/>
</dbReference>
<evidence type="ECO:0008006" key="3">
    <source>
        <dbReference type="Google" id="ProtNLM"/>
    </source>
</evidence>
<keyword evidence="2" id="KW-1185">Reference proteome</keyword>
<dbReference type="RefSeq" id="WP_014797900.1">
    <property type="nucleotide sequence ID" value="NC_018018.1"/>
</dbReference>